<accession>A0A1X6ZUX5</accession>
<dbReference type="NCBIfam" id="TIGR02215">
    <property type="entry name" value="phage_chp_gp8"/>
    <property type="match status" value="1"/>
</dbReference>
<dbReference type="OrthoDB" id="8478788at2"/>
<dbReference type="CDD" id="cd08054">
    <property type="entry name" value="gp6"/>
    <property type="match status" value="1"/>
</dbReference>
<evidence type="ECO:0000313" key="4">
    <source>
        <dbReference type="Proteomes" id="UP000240624"/>
    </source>
</evidence>
<reference evidence="1 4" key="2">
    <citation type="submission" date="2018-03" db="EMBL/GenBank/DDBJ databases">
        <title>Genomic Encyclopedia of Archaeal and Bacterial Type Strains, Phase II (KMG-II): from individual species to whole genera.</title>
        <authorList>
            <person name="Goeker M."/>
        </authorList>
    </citation>
    <scope>NUCLEOTIDE SEQUENCE [LARGE SCALE GENOMIC DNA]</scope>
    <source>
        <strain evidence="1 4">DSM 29956</strain>
    </source>
</reference>
<gene>
    <name evidence="1" type="ORF">CLV79_111133</name>
    <name evidence="2" type="ORF">LOS8367_03030</name>
</gene>
<protein>
    <submittedName>
        <fullName evidence="1">Putative phiE125 gp8 family phage protein</fullName>
    </submittedName>
</protein>
<dbReference type="Proteomes" id="UP000240624">
    <property type="component" value="Unassembled WGS sequence"/>
</dbReference>
<dbReference type="EMBL" id="PYGB01000011">
    <property type="protein sequence ID" value="PSK83015.1"/>
    <property type="molecule type" value="Genomic_DNA"/>
</dbReference>
<sequence length="199" mass="21066">MRLIETGAVPEAALPVEGFRAHLRIGTGFAEAGLQDAALAGFLRAAIAAIEGRTGKVLLARGFVLEVGRWRDTRRLALPVAPLRVVTAFEIVDAQGAAVAVAPERWQAVMDDQRPHLLPVAAGWPGIPQGGTSRIGFEAGYGAHWSEIPADLAQAVMMLAAHYHEYRHDTALGPGCMPFGVTALTERFRALRLSAGGGA</sequence>
<proteinExistence type="predicted"/>
<keyword evidence="4" id="KW-1185">Reference proteome</keyword>
<evidence type="ECO:0000313" key="3">
    <source>
        <dbReference type="Proteomes" id="UP000193495"/>
    </source>
</evidence>
<dbReference type="EMBL" id="FWFY01000010">
    <property type="protein sequence ID" value="SLN62329.1"/>
    <property type="molecule type" value="Genomic_DNA"/>
</dbReference>
<dbReference type="AlphaFoldDB" id="A0A1X6ZUX5"/>
<evidence type="ECO:0000313" key="2">
    <source>
        <dbReference type="EMBL" id="SLN62329.1"/>
    </source>
</evidence>
<organism evidence="2 3">
    <name type="scientific">Limimaricola soesokkakensis</name>
    <dbReference type="NCBI Taxonomy" id="1343159"/>
    <lineage>
        <taxon>Bacteria</taxon>
        <taxon>Pseudomonadati</taxon>
        <taxon>Pseudomonadota</taxon>
        <taxon>Alphaproteobacteria</taxon>
        <taxon>Rhodobacterales</taxon>
        <taxon>Paracoccaceae</taxon>
        <taxon>Limimaricola</taxon>
    </lineage>
</organism>
<evidence type="ECO:0000313" key="1">
    <source>
        <dbReference type="EMBL" id="PSK83015.1"/>
    </source>
</evidence>
<reference evidence="2 3" key="1">
    <citation type="submission" date="2017-03" db="EMBL/GenBank/DDBJ databases">
        <authorList>
            <person name="Afonso C.L."/>
            <person name="Miller P.J."/>
            <person name="Scott M.A."/>
            <person name="Spackman E."/>
            <person name="Goraichik I."/>
            <person name="Dimitrov K.M."/>
            <person name="Suarez D.L."/>
            <person name="Swayne D.E."/>
        </authorList>
    </citation>
    <scope>NUCLEOTIDE SEQUENCE [LARGE SCALE GENOMIC DNA]</scope>
    <source>
        <strain evidence="2 3">CECT 8367</strain>
    </source>
</reference>
<dbReference type="Proteomes" id="UP000193495">
    <property type="component" value="Unassembled WGS sequence"/>
</dbReference>
<dbReference type="RefSeq" id="WP_085897345.1">
    <property type="nucleotide sequence ID" value="NZ_FWFY01000010.1"/>
</dbReference>
<name>A0A1X6ZUX5_9RHOB</name>
<dbReference type="Gene3D" id="1.10.3230.30">
    <property type="entry name" value="Phage gp6-like head-tail connector protein"/>
    <property type="match status" value="1"/>
</dbReference>
<dbReference type="InterPro" id="IPR011738">
    <property type="entry name" value="Phage_CHP"/>
</dbReference>